<keyword evidence="16" id="KW-1185">Reference proteome</keyword>
<evidence type="ECO:0000256" key="11">
    <source>
        <dbReference type="RuleBase" id="RU004136"/>
    </source>
</evidence>
<dbReference type="GO" id="GO:0016874">
    <property type="term" value="F:ligase activity"/>
    <property type="evidence" value="ECO:0007669"/>
    <property type="project" value="UniProtKB-KW"/>
</dbReference>
<comment type="caution">
    <text evidence="15">The sequence shown here is derived from an EMBL/GenBank/DDBJ whole genome shotgun (WGS) entry which is preliminary data.</text>
</comment>
<comment type="subcellular location">
    <subcellularLocation>
        <location evidence="10 11">Cytoplasm</location>
    </subcellularLocation>
</comment>
<dbReference type="Proteomes" id="UP001203410">
    <property type="component" value="Unassembled WGS sequence"/>
</dbReference>
<keyword evidence="5 10" id="KW-0067">ATP-binding</keyword>
<dbReference type="NCBIfam" id="TIGR01143">
    <property type="entry name" value="murF"/>
    <property type="match status" value="1"/>
</dbReference>
<feature type="binding site" evidence="10">
    <location>
        <begin position="110"/>
        <end position="116"/>
    </location>
    <ligand>
        <name>ATP</name>
        <dbReference type="ChEBI" id="CHEBI:30616"/>
    </ligand>
</feature>
<evidence type="ECO:0000256" key="4">
    <source>
        <dbReference type="ARBA" id="ARBA00022741"/>
    </source>
</evidence>
<dbReference type="InterPro" id="IPR004101">
    <property type="entry name" value="Mur_ligase_C"/>
</dbReference>
<dbReference type="InterPro" id="IPR036565">
    <property type="entry name" value="Mur-like_cat_sf"/>
</dbReference>
<keyword evidence="9 10" id="KW-0961">Cell wall biogenesis/degradation</keyword>
<comment type="function">
    <text evidence="10 11">Involved in cell wall formation. Catalyzes the final step in the synthesis of UDP-N-acetylmuramoyl-pentapeptide, the precursor of murein.</text>
</comment>
<dbReference type="Gene3D" id="3.40.1190.10">
    <property type="entry name" value="Mur-like, catalytic domain"/>
    <property type="match status" value="1"/>
</dbReference>
<name>A0ABT0RX15_9SPHN</name>
<dbReference type="HAMAP" id="MF_02019">
    <property type="entry name" value="MurF"/>
    <property type="match status" value="1"/>
</dbReference>
<dbReference type="InterPro" id="IPR036615">
    <property type="entry name" value="Mur_ligase_C_dom_sf"/>
</dbReference>
<dbReference type="SUPFAM" id="SSF53244">
    <property type="entry name" value="MurD-like peptide ligases, peptide-binding domain"/>
    <property type="match status" value="1"/>
</dbReference>
<sequence>MNAHQTALWTSEEIVAATGGALHGTAFEVSGVTFDSREVEHGWLFVAMPGTVADGHDYCAKAFAAGAPAALVSKPVDGPHILVDDVPNALTKLAVAARNRCHGKIIGVTGSVGKTSTKEALYAALERYAKGRVHRSVKSYNNHTGVPLSLARMPRDSEFAVLEMGMSARGEIAALTRLVRPHIAVVTTIASAHIEHLGSMEAIADAKGEIFEGLEPEGIAIVPEDSDHRDRLVKAARKYAGRTVTFGQGEADVVALHAVRSESGGSLVTAQLLDSELTYTIAQRGDHWVQNSLAVLAAVEAAGADLAIAGLALADMGGLKGRGERHRLEVAGGSYLLIDESYNANPASMAATLKALGEERDVGRRIAVLGPMRELGTHSAALHAGLASSVREAGVDRLILVGEEMAPLADALGDDLPIERAETVEQATRMLSQLVRPGDAVLVKASNSIGLAKLVERMAGGLQLADAGEGARH</sequence>
<feature type="domain" description="Mur ligase C-terminal" evidence="13">
    <location>
        <begin position="326"/>
        <end position="446"/>
    </location>
</feature>
<keyword evidence="3 10" id="KW-0132">Cell division</keyword>
<keyword evidence="7 10" id="KW-0573">Peptidoglycan synthesis</keyword>
<keyword evidence="6 10" id="KW-0133">Cell shape</keyword>
<reference evidence="15 16" key="1">
    <citation type="submission" date="2022-05" db="EMBL/GenBank/DDBJ databases">
        <authorList>
            <person name="Jo J.-H."/>
            <person name="Im W.-T."/>
        </authorList>
    </citation>
    <scope>NUCLEOTIDE SEQUENCE [LARGE SCALE GENOMIC DNA]</scope>
    <source>
        <strain evidence="15 16">NSE70-1</strain>
    </source>
</reference>
<evidence type="ECO:0000256" key="8">
    <source>
        <dbReference type="ARBA" id="ARBA00023306"/>
    </source>
</evidence>
<comment type="catalytic activity">
    <reaction evidence="10 11">
        <text>D-alanyl-D-alanine + UDP-N-acetyl-alpha-D-muramoyl-L-alanyl-gamma-D-glutamyl-meso-2,6-diaminopimelate + ATP = UDP-N-acetyl-alpha-D-muramoyl-L-alanyl-gamma-D-glutamyl-meso-2,6-diaminopimeloyl-D-alanyl-D-alanine + ADP + phosphate + H(+)</text>
        <dbReference type="Rhea" id="RHEA:28374"/>
        <dbReference type="ChEBI" id="CHEBI:15378"/>
        <dbReference type="ChEBI" id="CHEBI:30616"/>
        <dbReference type="ChEBI" id="CHEBI:43474"/>
        <dbReference type="ChEBI" id="CHEBI:57822"/>
        <dbReference type="ChEBI" id="CHEBI:61386"/>
        <dbReference type="ChEBI" id="CHEBI:83905"/>
        <dbReference type="ChEBI" id="CHEBI:456216"/>
        <dbReference type="EC" id="6.3.2.10"/>
    </reaction>
</comment>
<dbReference type="PANTHER" id="PTHR43024:SF1">
    <property type="entry name" value="UDP-N-ACETYLMURAMOYL-TRIPEPTIDE--D-ALANYL-D-ALANINE LIGASE"/>
    <property type="match status" value="1"/>
</dbReference>
<keyword evidence="8 10" id="KW-0131">Cell cycle</keyword>
<comment type="pathway">
    <text evidence="10 11">Cell wall biogenesis; peptidoglycan biosynthesis.</text>
</comment>
<dbReference type="InterPro" id="IPR051046">
    <property type="entry name" value="MurCDEF_CellWall_CoF430Synth"/>
</dbReference>
<dbReference type="Gene3D" id="3.90.190.20">
    <property type="entry name" value="Mur ligase, C-terminal domain"/>
    <property type="match status" value="1"/>
</dbReference>
<evidence type="ECO:0000259" key="14">
    <source>
        <dbReference type="Pfam" id="PF08245"/>
    </source>
</evidence>
<evidence type="ECO:0000256" key="9">
    <source>
        <dbReference type="ARBA" id="ARBA00023316"/>
    </source>
</evidence>
<evidence type="ECO:0000256" key="10">
    <source>
        <dbReference type="HAMAP-Rule" id="MF_02019"/>
    </source>
</evidence>
<dbReference type="Gene3D" id="3.40.1390.10">
    <property type="entry name" value="MurE/MurF, N-terminal domain"/>
    <property type="match status" value="1"/>
</dbReference>
<feature type="domain" description="Mur ligase N-terminal catalytic" evidence="12">
    <location>
        <begin position="28"/>
        <end position="76"/>
    </location>
</feature>
<organism evidence="15 16">
    <name type="scientific">Sphingomonas caseinilyticus</name>
    <dbReference type="NCBI Taxonomy" id="2908205"/>
    <lineage>
        <taxon>Bacteria</taxon>
        <taxon>Pseudomonadati</taxon>
        <taxon>Pseudomonadota</taxon>
        <taxon>Alphaproteobacteria</taxon>
        <taxon>Sphingomonadales</taxon>
        <taxon>Sphingomonadaceae</taxon>
        <taxon>Sphingomonas</taxon>
    </lineage>
</organism>
<dbReference type="SUPFAM" id="SSF63418">
    <property type="entry name" value="MurE/MurF N-terminal domain"/>
    <property type="match status" value="1"/>
</dbReference>
<dbReference type="PANTHER" id="PTHR43024">
    <property type="entry name" value="UDP-N-ACETYLMURAMOYL-TRIPEPTIDE--D-ALANYL-D-ALANINE LIGASE"/>
    <property type="match status" value="1"/>
</dbReference>
<evidence type="ECO:0000256" key="5">
    <source>
        <dbReference type="ARBA" id="ARBA00022840"/>
    </source>
</evidence>
<dbReference type="RefSeq" id="WP_249904780.1">
    <property type="nucleotide sequence ID" value="NZ_JAMGBA010000002.1"/>
</dbReference>
<evidence type="ECO:0000313" key="16">
    <source>
        <dbReference type="Proteomes" id="UP001203410"/>
    </source>
</evidence>
<comment type="similarity">
    <text evidence="10">Belongs to the MurCDEF family. MurF subfamily.</text>
</comment>
<dbReference type="InterPro" id="IPR035911">
    <property type="entry name" value="MurE/MurF_N"/>
</dbReference>
<dbReference type="EC" id="6.3.2.10" evidence="10 11"/>
<accession>A0ABT0RX15</accession>
<evidence type="ECO:0000256" key="7">
    <source>
        <dbReference type="ARBA" id="ARBA00022984"/>
    </source>
</evidence>
<evidence type="ECO:0000259" key="13">
    <source>
        <dbReference type="Pfam" id="PF02875"/>
    </source>
</evidence>
<feature type="domain" description="Mur ligase central" evidence="14">
    <location>
        <begin position="108"/>
        <end position="299"/>
    </location>
</feature>
<evidence type="ECO:0000256" key="1">
    <source>
        <dbReference type="ARBA" id="ARBA00022490"/>
    </source>
</evidence>
<dbReference type="InterPro" id="IPR005863">
    <property type="entry name" value="UDP-N-AcMur_synth"/>
</dbReference>
<proteinExistence type="inferred from homology"/>
<keyword evidence="1 10" id="KW-0963">Cytoplasm</keyword>
<gene>
    <name evidence="10" type="primary">murF</name>
    <name evidence="15" type="ORF">LZ496_11290</name>
</gene>
<keyword evidence="4 10" id="KW-0547">Nucleotide-binding</keyword>
<evidence type="ECO:0000259" key="12">
    <source>
        <dbReference type="Pfam" id="PF01225"/>
    </source>
</evidence>
<dbReference type="Pfam" id="PF02875">
    <property type="entry name" value="Mur_ligase_C"/>
    <property type="match status" value="1"/>
</dbReference>
<dbReference type="InterPro" id="IPR013221">
    <property type="entry name" value="Mur_ligase_cen"/>
</dbReference>
<dbReference type="InterPro" id="IPR000713">
    <property type="entry name" value="Mur_ligase_N"/>
</dbReference>
<dbReference type="SUPFAM" id="SSF53623">
    <property type="entry name" value="MurD-like peptide ligases, catalytic domain"/>
    <property type="match status" value="1"/>
</dbReference>
<dbReference type="Pfam" id="PF08245">
    <property type="entry name" value="Mur_ligase_M"/>
    <property type="match status" value="1"/>
</dbReference>
<keyword evidence="2 10" id="KW-0436">Ligase</keyword>
<dbReference type="EMBL" id="JAMGBA010000002">
    <property type="protein sequence ID" value="MCL6699361.1"/>
    <property type="molecule type" value="Genomic_DNA"/>
</dbReference>
<dbReference type="Pfam" id="PF01225">
    <property type="entry name" value="Mur_ligase"/>
    <property type="match status" value="1"/>
</dbReference>
<protein>
    <recommendedName>
        <fullName evidence="10 11">UDP-N-acetylmuramoyl-tripeptide--D-alanyl-D-alanine ligase</fullName>
        <ecNumber evidence="10 11">6.3.2.10</ecNumber>
    </recommendedName>
    <alternativeName>
        <fullName evidence="10">D-alanyl-D-alanine-adding enzyme</fullName>
    </alternativeName>
</protein>
<evidence type="ECO:0000256" key="6">
    <source>
        <dbReference type="ARBA" id="ARBA00022960"/>
    </source>
</evidence>
<evidence type="ECO:0000256" key="2">
    <source>
        <dbReference type="ARBA" id="ARBA00022598"/>
    </source>
</evidence>
<evidence type="ECO:0000256" key="3">
    <source>
        <dbReference type="ARBA" id="ARBA00022618"/>
    </source>
</evidence>
<evidence type="ECO:0000313" key="15">
    <source>
        <dbReference type="EMBL" id="MCL6699361.1"/>
    </source>
</evidence>